<keyword evidence="7" id="KW-1133">Transmembrane helix</keyword>
<name>A0A9W2YKW9_BIOGL</name>
<dbReference type="InterPro" id="IPR024079">
    <property type="entry name" value="MetalloPept_cat_dom_sf"/>
</dbReference>
<evidence type="ECO:0000256" key="2">
    <source>
        <dbReference type="ARBA" id="ARBA00022670"/>
    </source>
</evidence>
<dbReference type="PANTHER" id="PTHR11733">
    <property type="entry name" value="ZINC METALLOPROTEASE FAMILY M13 NEPRILYSIN-RELATED"/>
    <property type="match status" value="1"/>
</dbReference>
<evidence type="ECO:0000256" key="3">
    <source>
        <dbReference type="ARBA" id="ARBA00022723"/>
    </source>
</evidence>
<gene>
    <name evidence="11 12" type="primary">LOC106058204</name>
</gene>
<dbReference type="GO" id="GO:0016485">
    <property type="term" value="P:protein processing"/>
    <property type="evidence" value="ECO:0007669"/>
    <property type="project" value="TreeGrafter"/>
</dbReference>
<feature type="domain" description="Peptidase M13 C-terminal" evidence="8">
    <location>
        <begin position="561"/>
        <end position="767"/>
    </location>
</feature>
<dbReference type="AlphaFoldDB" id="A0A9W2YKW9"/>
<sequence length="768" mass="87936">MATSEVAKFTTDNDSLSTINNSRTAVAPEVLRFTKDRRTLRKKLLLLILLMVTVSLVAVVAAFIVEKTKADSTVPETSLISKELCLTKECVLAAATIDRSIDYSVNPCDNFYKFACGRWEKENVIPEDKSNLNRFGILQDQVGIKLKSLLEAPIDLQELQSIKKAKILYASCKNVGLINERGDDHFKEYVIKEFSGWPLTFAGWNETRFNLETLLQALNRRGVMPMIQLYVGIDYKNSSKQILKIDQPSFGMPGQKYYQVKRNDTMLMAYEHLIHNIGSLLGFANQSSSLEEAKAIVDFEILLANISMPIEQRRNSNLLYNPMTLEEIQGNYSQILNWTKYVYDTMAQLDNAMQDFTSQEIMINQSPLYFERLTTVLTNTPKRTVANYLIWRFIIFVLKTSALGEKYMNLLTNYNKVLFGTSSERARFRICGSYTTNVLRLAVGRMFIENNFDPDSKIIGLDMIKELQVAFDELLEDLDWMDDPTKVVAKEKNSYIAPKIGYPEEIKNDTYIEELYSKLEFDENFFENILIVERESYYENLRELRKPIDKEKWSIAPSTVNAFYNPLNNQILFPAGILQPPFFSKTYPKSLNFGGIGVVIGHEITHGFDDRGRLYDKYGNLAKWWSPDAENKFKAKAQCIIDQYSNFTVTDIHMKINGVNTQGENIADNGGLKQAYRAYRNWVKTQGKEEQNLPGLHFSNNQLFFINFAQLWCTLMTEGDALNRVRIGSHSPGEFRVIGSVQNSHDFATAFQCPVGSSMNPIHKCHVW</sequence>
<keyword evidence="3" id="KW-0479">Metal-binding</keyword>
<keyword evidence="4" id="KW-0378">Hydrolase</keyword>
<evidence type="ECO:0000256" key="1">
    <source>
        <dbReference type="ARBA" id="ARBA00001947"/>
    </source>
</evidence>
<organism evidence="10 11">
    <name type="scientific">Biomphalaria glabrata</name>
    <name type="common">Bloodfluke planorb</name>
    <name type="synonym">Freshwater snail</name>
    <dbReference type="NCBI Taxonomy" id="6526"/>
    <lineage>
        <taxon>Eukaryota</taxon>
        <taxon>Metazoa</taxon>
        <taxon>Spiralia</taxon>
        <taxon>Lophotrochozoa</taxon>
        <taxon>Mollusca</taxon>
        <taxon>Gastropoda</taxon>
        <taxon>Heterobranchia</taxon>
        <taxon>Euthyneura</taxon>
        <taxon>Panpulmonata</taxon>
        <taxon>Hygrophila</taxon>
        <taxon>Lymnaeoidea</taxon>
        <taxon>Planorbidae</taxon>
        <taxon>Biomphalaria</taxon>
    </lineage>
</organism>
<dbReference type="CDD" id="cd08662">
    <property type="entry name" value="M13"/>
    <property type="match status" value="1"/>
</dbReference>
<dbReference type="Proteomes" id="UP001165740">
    <property type="component" value="Chromosome 13"/>
</dbReference>
<protein>
    <submittedName>
        <fullName evidence="11 12">Neprilysin-1-like</fullName>
    </submittedName>
</protein>
<dbReference type="GO" id="GO:0046872">
    <property type="term" value="F:metal ion binding"/>
    <property type="evidence" value="ECO:0007669"/>
    <property type="project" value="UniProtKB-KW"/>
</dbReference>
<keyword evidence="2" id="KW-0645">Protease</keyword>
<evidence type="ECO:0000256" key="5">
    <source>
        <dbReference type="ARBA" id="ARBA00022833"/>
    </source>
</evidence>
<dbReference type="InterPro" id="IPR018497">
    <property type="entry name" value="Peptidase_M13_C"/>
</dbReference>
<dbReference type="RefSeq" id="XP_055863364.1">
    <property type="nucleotide sequence ID" value="XM_056007389.1"/>
</dbReference>
<evidence type="ECO:0000313" key="10">
    <source>
        <dbReference type="Proteomes" id="UP001165740"/>
    </source>
</evidence>
<evidence type="ECO:0000256" key="7">
    <source>
        <dbReference type="SAM" id="Phobius"/>
    </source>
</evidence>
<dbReference type="Pfam" id="PF05649">
    <property type="entry name" value="Peptidase_M13_N"/>
    <property type="match status" value="1"/>
</dbReference>
<evidence type="ECO:0000313" key="12">
    <source>
        <dbReference type="RefSeq" id="XP_055863364.1"/>
    </source>
</evidence>
<feature type="transmembrane region" description="Helical" evidence="7">
    <location>
        <begin position="44"/>
        <end position="65"/>
    </location>
</feature>
<dbReference type="InterPro" id="IPR008753">
    <property type="entry name" value="Peptidase_M13_N"/>
</dbReference>
<dbReference type="OrthoDB" id="6475849at2759"/>
<keyword evidence="7" id="KW-0472">Membrane</keyword>
<evidence type="ECO:0000256" key="4">
    <source>
        <dbReference type="ARBA" id="ARBA00022801"/>
    </source>
</evidence>
<dbReference type="RefSeq" id="XP_055863363.1">
    <property type="nucleotide sequence ID" value="XM_056007388.1"/>
</dbReference>
<keyword evidence="7" id="KW-0812">Transmembrane</keyword>
<evidence type="ECO:0000259" key="8">
    <source>
        <dbReference type="Pfam" id="PF01431"/>
    </source>
</evidence>
<dbReference type="PANTHER" id="PTHR11733:SF241">
    <property type="entry name" value="GH26575P-RELATED"/>
    <property type="match status" value="1"/>
</dbReference>
<keyword evidence="5" id="KW-0862">Zinc</keyword>
<dbReference type="GO" id="GO:0005886">
    <property type="term" value="C:plasma membrane"/>
    <property type="evidence" value="ECO:0007669"/>
    <property type="project" value="TreeGrafter"/>
</dbReference>
<dbReference type="InterPro" id="IPR042089">
    <property type="entry name" value="Peptidase_M13_dom_2"/>
</dbReference>
<dbReference type="OMA" id="NYIFWRT"/>
<dbReference type="GeneID" id="106058204"/>
<keyword evidence="10" id="KW-1185">Reference proteome</keyword>
<dbReference type="Gene3D" id="1.10.1380.10">
    <property type="entry name" value="Neutral endopeptidase , domain2"/>
    <property type="match status" value="1"/>
</dbReference>
<comment type="cofactor">
    <cofactor evidence="1">
        <name>Zn(2+)</name>
        <dbReference type="ChEBI" id="CHEBI:29105"/>
    </cofactor>
</comment>
<evidence type="ECO:0000256" key="6">
    <source>
        <dbReference type="ARBA" id="ARBA00023049"/>
    </source>
</evidence>
<dbReference type="GO" id="GO:0004222">
    <property type="term" value="F:metalloendopeptidase activity"/>
    <property type="evidence" value="ECO:0007669"/>
    <property type="project" value="InterPro"/>
</dbReference>
<feature type="domain" description="Peptidase M13 N-terminal" evidence="9">
    <location>
        <begin position="107"/>
        <end position="503"/>
    </location>
</feature>
<dbReference type="SUPFAM" id="SSF55486">
    <property type="entry name" value="Metalloproteases ('zincins'), catalytic domain"/>
    <property type="match status" value="1"/>
</dbReference>
<dbReference type="InterPro" id="IPR000718">
    <property type="entry name" value="Peptidase_M13"/>
</dbReference>
<dbReference type="Gene3D" id="3.40.390.10">
    <property type="entry name" value="Collagenase (Catalytic Domain)"/>
    <property type="match status" value="1"/>
</dbReference>
<keyword evidence="6" id="KW-0482">Metalloprotease</keyword>
<reference evidence="11 12" key="1">
    <citation type="submission" date="2025-04" db="UniProtKB">
        <authorList>
            <consortium name="RefSeq"/>
        </authorList>
    </citation>
    <scope>IDENTIFICATION</scope>
</reference>
<proteinExistence type="predicted"/>
<evidence type="ECO:0000259" key="9">
    <source>
        <dbReference type="Pfam" id="PF05649"/>
    </source>
</evidence>
<evidence type="ECO:0000313" key="11">
    <source>
        <dbReference type="RefSeq" id="XP_055863363.1"/>
    </source>
</evidence>
<accession>A0A9W2YKW9</accession>
<dbReference type="PRINTS" id="PR00786">
    <property type="entry name" value="NEPRILYSIN"/>
</dbReference>
<dbReference type="Pfam" id="PF01431">
    <property type="entry name" value="Peptidase_M13"/>
    <property type="match status" value="1"/>
</dbReference>
<dbReference type="PROSITE" id="PS51885">
    <property type="entry name" value="NEPRILYSIN"/>
    <property type="match status" value="1"/>
</dbReference>